<feature type="region of interest" description="Disordered" evidence="1">
    <location>
        <begin position="1"/>
        <end position="27"/>
    </location>
</feature>
<keyword evidence="3" id="KW-1185">Reference proteome</keyword>
<dbReference type="Proteomes" id="UP000076842">
    <property type="component" value="Unassembled WGS sequence"/>
</dbReference>
<feature type="compositionally biased region" description="Basic residues" evidence="1">
    <location>
        <begin position="8"/>
        <end position="22"/>
    </location>
</feature>
<gene>
    <name evidence="2" type="ORF">CALCODRAFT_263156</name>
</gene>
<evidence type="ECO:0000313" key="3">
    <source>
        <dbReference type="Proteomes" id="UP000076842"/>
    </source>
</evidence>
<proteinExistence type="predicted"/>
<name>A0A165GGH4_9BASI</name>
<evidence type="ECO:0000313" key="2">
    <source>
        <dbReference type="EMBL" id="KZT58042.1"/>
    </source>
</evidence>
<dbReference type="InParanoid" id="A0A165GGH4"/>
<protein>
    <submittedName>
        <fullName evidence="2">Uncharacterized protein</fullName>
    </submittedName>
</protein>
<dbReference type="EMBL" id="KV423956">
    <property type="protein sequence ID" value="KZT58042.1"/>
    <property type="molecule type" value="Genomic_DNA"/>
</dbReference>
<accession>A0A165GGH4</accession>
<sequence>MFQDHVHLQCRGRGRGTNHHVRVSLPRPSPLCRHRQVPTTVRRNVLRKCPRRFDSGLPLELERRSSRTFPPGTSALLRPSDIETPSEPRKRMRSSLGSGVPCHRRCLPNAEQVLTSPRLIDPLAPTYAQK</sequence>
<feature type="region of interest" description="Disordered" evidence="1">
    <location>
        <begin position="63"/>
        <end position="101"/>
    </location>
</feature>
<dbReference type="AlphaFoldDB" id="A0A165GGH4"/>
<evidence type="ECO:0000256" key="1">
    <source>
        <dbReference type="SAM" id="MobiDB-lite"/>
    </source>
</evidence>
<reference evidence="2 3" key="1">
    <citation type="journal article" date="2016" name="Mol. Biol. Evol.">
        <title>Comparative Genomics of Early-Diverging Mushroom-Forming Fungi Provides Insights into the Origins of Lignocellulose Decay Capabilities.</title>
        <authorList>
            <person name="Nagy L.G."/>
            <person name="Riley R."/>
            <person name="Tritt A."/>
            <person name="Adam C."/>
            <person name="Daum C."/>
            <person name="Floudas D."/>
            <person name="Sun H."/>
            <person name="Yadav J.S."/>
            <person name="Pangilinan J."/>
            <person name="Larsson K.H."/>
            <person name="Matsuura K."/>
            <person name="Barry K."/>
            <person name="Labutti K."/>
            <person name="Kuo R."/>
            <person name="Ohm R.A."/>
            <person name="Bhattacharya S.S."/>
            <person name="Shirouzu T."/>
            <person name="Yoshinaga Y."/>
            <person name="Martin F.M."/>
            <person name="Grigoriev I.V."/>
            <person name="Hibbett D.S."/>
        </authorList>
    </citation>
    <scope>NUCLEOTIDE SEQUENCE [LARGE SCALE GENOMIC DNA]</scope>
    <source>
        <strain evidence="2 3">HHB12733</strain>
    </source>
</reference>
<organism evidence="2 3">
    <name type="scientific">Calocera cornea HHB12733</name>
    <dbReference type="NCBI Taxonomy" id="1353952"/>
    <lineage>
        <taxon>Eukaryota</taxon>
        <taxon>Fungi</taxon>
        <taxon>Dikarya</taxon>
        <taxon>Basidiomycota</taxon>
        <taxon>Agaricomycotina</taxon>
        <taxon>Dacrymycetes</taxon>
        <taxon>Dacrymycetales</taxon>
        <taxon>Dacrymycetaceae</taxon>
        <taxon>Calocera</taxon>
    </lineage>
</organism>